<feature type="transmembrane region" description="Helical" evidence="13">
    <location>
        <begin position="107"/>
        <end position="126"/>
    </location>
</feature>
<keyword evidence="7" id="KW-0406">Ion transport</keyword>
<keyword evidence="4" id="KW-0533">Nickel</keyword>
<dbReference type="NCBIfam" id="NF045470">
    <property type="entry name" value="Opp2B"/>
    <property type="match status" value="1"/>
</dbReference>
<dbReference type="STRING" id="1123282.SAMN02745823_01715"/>
<keyword evidence="5 13" id="KW-0812">Transmembrane</keyword>
<dbReference type="Pfam" id="PF19300">
    <property type="entry name" value="BPD_transp_1_N"/>
    <property type="match status" value="1"/>
</dbReference>
<dbReference type="RefSeq" id="WP_073077757.1">
    <property type="nucleotide sequence ID" value="NZ_FQXV01000005.1"/>
</dbReference>
<name>A0A1M5XDF4_9FIRM</name>
<dbReference type="PANTHER" id="PTHR43163:SF6">
    <property type="entry name" value="DIPEPTIDE TRANSPORT SYSTEM PERMEASE PROTEIN DPPB-RELATED"/>
    <property type="match status" value="1"/>
</dbReference>
<comment type="subunit">
    <text evidence="11">The complex is composed of two ATP-binding proteins (NikD and NikE), two transmembrane proteins (NikB and NikC) and a solute-binding protein (NikA).</text>
</comment>
<dbReference type="GO" id="GO:0071916">
    <property type="term" value="F:dipeptide transmembrane transporter activity"/>
    <property type="evidence" value="ECO:0007669"/>
    <property type="project" value="TreeGrafter"/>
</dbReference>
<evidence type="ECO:0000256" key="11">
    <source>
        <dbReference type="ARBA" id="ARBA00038669"/>
    </source>
</evidence>
<accession>A0A1M5XDF4</accession>
<comment type="subcellular location">
    <subcellularLocation>
        <location evidence="1 13">Cell membrane</location>
        <topology evidence="1 13">Multi-pass membrane protein</topology>
    </subcellularLocation>
</comment>
<feature type="transmembrane region" description="Helical" evidence="13">
    <location>
        <begin position="164"/>
        <end position="188"/>
    </location>
</feature>
<sequence>MRSQIIRRVLHLIPVMLGVSLITFFLSYLSPSDPAQILLNEMGVAPTQEVLEHAREEMGLNEPVPAQYIHWLERVLHGDFGTSYKYREPVLNVIAIKLPATLKLTGAAMLLMVLIAFPLGILSAVYKNKAADYVIRLFSMLSISMPTFWLALLLIYFFTIRLKLFPLLSGGAFPGIVMPAVTLAFSMVGKYARQLRAAILDEMHKDYVQGALARGVGRGKTLIFHILPNASIPIITMLGLSVGGLLGGTAIVESIFVWPGVGDMALDAITNRDYPLIQGYVIWMALIYVAVNLIVDIIYTVFSHDIELQ</sequence>
<evidence type="ECO:0000256" key="5">
    <source>
        <dbReference type="ARBA" id="ARBA00022692"/>
    </source>
</evidence>
<dbReference type="InterPro" id="IPR000515">
    <property type="entry name" value="MetI-like"/>
</dbReference>
<evidence type="ECO:0000313" key="16">
    <source>
        <dbReference type="Proteomes" id="UP000183995"/>
    </source>
</evidence>
<dbReference type="CDD" id="cd06261">
    <property type="entry name" value="TM_PBP2"/>
    <property type="match status" value="1"/>
</dbReference>
<dbReference type="AlphaFoldDB" id="A0A1M5XDF4"/>
<keyword evidence="6 13" id="KW-1133">Transmembrane helix</keyword>
<evidence type="ECO:0000313" key="15">
    <source>
        <dbReference type="EMBL" id="SHH97682.1"/>
    </source>
</evidence>
<organism evidence="15 16">
    <name type="scientific">Sporobacter termitidis DSM 10068</name>
    <dbReference type="NCBI Taxonomy" id="1123282"/>
    <lineage>
        <taxon>Bacteria</taxon>
        <taxon>Bacillati</taxon>
        <taxon>Bacillota</taxon>
        <taxon>Clostridia</taxon>
        <taxon>Eubacteriales</taxon>
        <taxon>Oscillospiraceae</taxon>
        <taxon>Sporobacter</taxon>
    </lineage>
</organism>
<keyword evidence="3" id="KW-1003">Cell membrane</keyword>
<dbReference type="PANTHER" id="PTHR43163">
    <property type="entry name" value="DIPEPTIDE TRANSPORT SYSTEM PERMEASE PROTEIN DPPB-RELATED"/>
    <property type="match status" value="1"/>
</dbReference>
<reference evidence="15 16" key="1">
    <citation type="submission" date="2016-11" db="EMBL/GenBank/DDBJ databases">
        <authorList>
            <person name="Jaros S."/>
            <person name="Januszkiewicz K."/>
            <person name="Wedrychowicz H."/>
        </authorList>
    </citation>
    <scope>NUCLEOTIDE SEQUENCE [LARGE SCALE GENOMIC DNA]</scope>
    <source>
        <strain evidence="15 16">DSM 10068</strain>
    </source>
</reference>
<dbReference type="InterPro" id="IPR035906">
    <property type="entry name" value="MetI-like_sf"/>
</dbReference>
<keyword evidence="16" id="KW-1185">Reference proteome</keyword>
<dbReference type="EMBL" id="FQXV01000005">
    <property type="protein sequence ID" value="SHH97682.1"/>
    <property type="molecule type" value="Genomic_DNA"/>
</dbReference>
<feature type="transmembrane region" description="Helical" evidence="13">
    <location>
        <begin position="133"/>
        <end position="158"/>
    </location>
</feature>
<protein>
    <recommendedName>
        <fullName evidence="12">Nickel import system permease protein NikB</fullName>
    </recommendedName>
</protein>
<proteinExistence type="inferred from homology"/>
<feature type="domain" description="ABC transmembrane type-1" evidence="14">
    <location>
        <begin position="98"/>
        <end position="299"/>
    </location>
</feature>
<dbReference type="Gene3D" id="1.10.3720.10">
    <property type="entry name" value="MetI-like"/>
    <property type="match status" value="1"/>
</dbReference>
<keyword evidence="8" id="KW-0921">Nickel transport</keyword>
<evidence type="ECO:0000256" key="9">
    <source>
        <dbReference type="ARBA" id="ARBA00023136"/>
    </source>
</evidence>
<evidence type="ECO:0000256" key="8">
    <source>
        <dbReference type="ARBA" id="ARBA00023112"/>
    </source>
</evidence>
<dbReference type="InterPro" id="IPR045621">
    <property type="entry name" value="BPD_transp_1_N"/>
</dbReference>
<keyword evidence="2 13" id="KW-0813">Transport</keyword>
<dbReference type="GO" id="GO:0005886">
    <property type="term" value="C:plasma membrane"/>
    <property type="evidence" value="ECO:0007669"/>
    <property type="project" value="UniProtKB-SubCell"/>
</dbReference>
<keyword evidence="9 13" id="KW-0472">Membrane</keyword>
<dbReference type="InterPro" id="IPR050045">
    <property type="entry name" value="Opp2B"/>
</dbReference>
<evidence type="ECO:0000256" key="4">
    <source>
        <dbReference type="ARBA" id="ARBA00022596"/>
    </source>
</evidence>
<dbReference type="GO" id="GO:0015099">
    <property type="term" value="F:nickel cation transmembrane transporter activity"/>
    <property type="evidence" value="ECO:0007669"/>
    <property type="project" value="InterPro"/>
</dbReference>
<evidence type="ECO:0000256" key="10">
    <source>
        <dbReference type="ARBA" id="ARBA00024202"/>
    </source>
</evidence>
<evidence type="ECO:0000256" key="12">
    <source>
        <dbReference type="ARBA" id="ARBA00044774"/>
    </source>
</evidence>
<comment type="similarity">
    <text evidence="10">Belongs to the binding-protein-dependent transport system permease family. OppBC subfamily.</text>
</comment>
<dbReference type="OrthoDB" id="9769919at2"/>
<evidence type="ECO:0000256" key="6">
    <source>
        <dbReference type="ARBA" id="ARBA00022989"/>
    </source>
</evidence>
<feature type="transmembrane region" description="Helical" evidence="13">
    <location>
        <begin position="234"/>
        <end position="260"/>
    </location>
</feature>
<dbReference type="Proteomes" id="UP000183995">
    <property type="component" value="Unassembled WGS sequence"/>
</dbReference>
<evidence type="ECO:0000259" key="14">
    <source>
        <dbReference type="PROSITE" id="PS50928"/>
    </source>
</evidence>
<dbReference type="SUPFAM" id="SSF161098">
    <property type="entry name" value="MetI-like"/>
    <property type="match status" value="1"/>
</dbReference>
<evidence type="ECO:0000256" key="13">
    <source>
        <dbReference type="RuleBase" id="RU363032"/>
    </source>
</evidence>
<feature type="transmembrane region" description="Helical" evidence="13">
    <location>
        <begin position="12"/>
        <end position="30"/>
    </location>
</feature>
<dbReference type="PROSITE" id="PS50928">
    <property type="entry name" value="ABC_TM1"/>
    <property type="match status" value="1"/>
</dbReference>
<evidence type="ECO:0000256" key="2">
    <source>
        <dbReference type="ARBA" id="ARBA00022448"/>
    </source>
</evidence>
<gene>
    <name evidence="15" type="ORF">SAMN02745823_01715</name>
</gene>
<evidence type="ECO:0000256" key="7">
    <source>
        <dbReference type="ARBA" id="ARBA00023065"/>
    </source>
</evidence>
<dbReference type="Pfam" id="PF00528">
    <property type="entry name" value="BPD_transp_1"/>
    <property type="match status" value="1"/>
</dbReference>
<evidence type="ECO:0000256" key="3">
    <source>
        <dbReference type="ARBA" id="ARBA00022475"/>
    </source>
</evidence>
<feature type="transmembrane region" description="Helical" evidence="13">
    <location>
        <begin position="280"/>
        <end position="302"/>
    </location>
</feature>
<evidence type="ECO:0000256" key="1">
    <source>
        <dbReference type="ARBA" id="ARBA00004651"/>
    </source>
</evidence>